<keyword evidence="2" id="KW-0378">Hydrolase</keyword>
<dbReference type="PROSITE" id="PS00138">
    <property type="entry name" value="SUBTILASE_SER"/>
    <property type="match status" value="1"/>
</dbReference>
<gene>
    <name evidence="6" type="ORF">GGR22_002415</name>
</gene>
<accession>A0ABR6DRD4</accession>
<evidence type="ECO:0000256" key="2">
    <source>
        <dbReference type="ARBA" id="ARBA00022801"/>
    </source>
</evidence>
<evidence type="ECO:0000256" key="3">
    <source>
        <dbReference type="ARBA" id="ARBA00022825"/>
    </source>
</evidence>
<dbReference type="RefSeq" id="WP_182493833.1">
    <property type="nucleotide sequence ID" value="NZ_JACJIS010000002.1"/>
</dbReference>
<keyword evidence="7" id="KW-1185">Reference proteome</keyword>
<feature type="domain" description="Peptidase S8/S53" evidence="5">
    <location>
        <begin position="21"/>
        <end position="282"/>
    </location>
</feature>
<reference evidence="6 7" key="1">
    <citation type="submission" date="2020-08" db="EMBL/GenBank/DDBJ databases">
        <title>Genomic Encyclopedia of Type Strains, Phase IV (KMG-IV): sequencing the most valuable type-strain genomes for metagenomic binning, comparative biology and taxonomic classification.</title>
        <authorList>
            <person name="Goeker M."/>
        </authorList>
    </citation>
    <scope>NUCLEOTIDE SEQUENCE [LARGE SCALE GENOMIC DNA]</scope>
    <source>
        <strain evidence="6 7">DSM 100397</strain>
    </source>
</reference>
<name>A0ABR6DRD4_9FLAO</name>
<evidence type="ECO:0000313" key="6">
    <source>
        <dbReference type="EMBL" id="MBA9074248.1"/>
    </source>
</evidence>
<comment type="caution">
    <text evidence="4">Lacks conserved residue(s) required for the propagation of feature annotation.</text>
</comment>
<proteinExistence type="inferred from homology"/>
<dbReference type="EMBL" id="JACJIS010000002">
    <property type="protein sequence ID" value="MBA9074248.1"/>
    <property type="molecule type" value="Genomic_DNA"/>
</dbReference>
<dbReference type="GO" id="GO:0008233">
    <property type="term" value="F:peptidase activity"/>
    <property type="evidence" value="ECO:0007669"/>
    <property type="project" value="UniProtKB-KW"/>
</dbReference>
<comment type="similarity">
    <text evidence="4">Belongs to the peptidase S8 family.</text>
</comment>
<dbReference type="SUPFAM" id="SSF52743">
    <property type="entry name" value="Subtilisin-like"/>
    <property type="match status" value="1"/>
</dbReference>
<dbReference type="PANTHER" id="PTHR42884:SF14">
    <property type="entry name" value="NEUROENDOCRINE CONVERTASE 1"/>
    <property type="match status" value="1"/>
</dbReference>
<dbReference type="PROSITE" id="PS51892">
    <property type="entry name" value="SUBTILASE"/>
    <property type="match status" value="1"/>
</dbReference>
<dbReference type="PANTHER" id="PTHR42884">
    <property type="entry name" value="PROPROTEIN CONVERTASE SUBTILISIN/KEXIN-RELATED"/>
    <property type="match status" value="1"/>
</dbReference>
<dbReference type="GO" id="GO:0006508">
    <property type="term" value="P:proteolysis"/>
    <property type="evidence" value="ECO:0007669"/>
    <property type="project" value="UniProtKB-KW"/>
</dbReference>
<dbReference type="Pfam" id="PF00082">
    <property type="entry name" value="Peptidase_S8"/>
    <property type="match status" value="2"/>
</dbReference>
<feature type="domain" description="Peptidase S8/S53" evidence="5">
    <location>
        <begin position="552"/>
        <end position="621"/>
    </location>
</feature>
<dbReference type="Gene3D" id="3.40.50.200">
    <property type="entry name" value="Peptidase S8/S53 domain"/>
    <property type="match status" value="2"/>
</dbReference>
<dbReference type="Proteomes" id="UP000555003">
    <property type="component" value="Unassembled WGS sequence"/>
</dbReference>
<dbReference type="InterPro" id="IPR000209">
    <property type="entry name" value="Peptidase_S8/S53_dom"/>
</dbReference>
<evidence type="ECO:0000259" key="5">
    <source>
        <dbReference type="Pfam" id="PF00082"/>
    </source>
</evidence>
<evidence type="ECO:0000256" key="4">
    <source>
        <dbReference type="PROSITE-ProRule" id="PRU01240"/>
    </source>
</evidence>
<protein>
    <submittedName>
        <fullName evidence="6">Subtilisin family serine protease</fullName>
    </submittedName>
</protein>
<comment type="caution">
    <text evidence="6">The sequence shown here is derived from an EMBL/GenBank/DDBJ whole genome shotgun (WGS) entry which is preliminary data.</text>
</comment>
<organism evidence="6 7">
    <name type="scientific">Flavobacterium gossypii</name>
    <dbReference type="NCBI Taxonomy" id="1646119"/>
    <lineage>
        <taxon>Bacteria</taxon>
        <taxon>Pseudomonadati</taxon>
        <taxon>Bacteroidota</taxon>
        <taxon>Flavobacteriia</taxon>
        <taxon>Flavobacteriales</taxon>
        <taxon>Flavobacteriaceae</taxon>
        <taxon>Flavobacterium</taxon>
    </lineage>
</organism>
<evidence type="ECO:0000313" key="7">
    <source>
        <dbReference type="Proteomes" id="UP000555003"/>
    </source>
</evidence>
<sequence length="961" mass="104845">MEQARSLLPPANNIGSPNVYVGVIEGEIEFEAINAANPLTVNNYRPAHPSFSDINGTRKVFYRRKDTTNFTQEISTLDPSMHTTCVTGIIAAGVDNVNLINGISPGVRVINADNFENGLFLALINSSTNGNIRSSVNQAVFDVNFLNNGPSDATDAYSNNAVGIISCSFNISMDAKKVDFILKELFAYGRNGRGTLVIVSAGNGDSTTGNGLEINDSQGSAGYRATVFSNKTLIVGASKVLLDAFPLPSYSVPNPVFRELLADYSNYGKRVDLCAPSGPDAYPSKEDISIYSPTMLNCGNVGTSEQILSATILEVTSNWISSGKLILQNVKGLFKGQSMEIGDPNSYFHELRYITKVTEIANTNNVEVTLDAKFKYTKSFNDGTVNYNMVGSQARMVVLKKAITRYTDPSNNLVSNNKFTLNNLRGINPTLSKPQKVYIYPQNSPLLGIYTEIKSILNENTKLVEIQGSLTNLPAYMPANDPLILIPDQIKASLVCTNKATIFVANSKDDIAGFFVGQEVLVSGGGQDRISFITQKVNKSIVMSHCPGVIGDTYTITSLAYGDFTSRFTGTSAATPVVSGLAALLLSTNGNLNATEIKHILKVSAHQIGNVNYNDAPTDITKYNYGYTINKKYGTGRVDAQAAVQLALDWHTNPSVQKPKLMVADIDNNGILDGVPVTDPVNSPDIWIRNLSDPNTAPPAAGQLTNTFDTSNDQKIYIRIRNLGNRNSFKETDVRVFVAFTDDVNPAFPFPGKWFDQTDVKLLAVKEVPIIAPTSNTVVAVEWKNIRTFWDTNNPLPSGGRRKRAYILAHVSPFDGMPTELDLTNLRGNKQLTCKEIIATHNGVSDGTAFFPGNQLDLTVGAQVASRSFFLSVDNLLNAGLANFKIQITKKNNDNTVETVEYLKTGNQWGFLNQPSSDWIAFGSPEETIVNYNTNYLDLKFPHTIKINQDEQEVKLEIINA</sequence>
<evidence type="ECO:0000256" key="1">
    <source>
        <dbReference type="ARBA" id="ARBA00022670"/>
    </source>
</evidence>
<dbReference type="InterPro" id="IPR023828">
    <property type="entry name" value="Peptidase_S8_Ser-AS"/>
</dbReference>
<dbReference type="InterPro" id="IPR036852">
    <property type="entry name" value="Peptidase_S8/S53_dom_sf"/>
</dbReference>
<keyword evidence="1 6" id="KW-0645">Protease</keyword>
<keyword evidence="3" id="KW-0720">Serine protease</keyword>